<dbReference type="GO" id="GO:0006508">
    <property type="term" value="P:proteolysis"/>
    <property type="evidence" value="ECO:0007669"/>
    <property type="project" value="UniProtKB-KW"/>
</dbReference>
<comment type="caution">
    <text evidence="4">The sequence shown here is derived from an EMBL/GenBank/DDBJ whole genome shotgun (WGS) entry which is preliminary data.</text>
</comment>
<sequence>QLLFEQVPGNIVKALGGKGIRKEKISSKEVIFTKADESFSVLTPEITSNLESEYDSQEHLLPLPKLIGATPSGTSEIVISLSDLTLNMADLTLNTPYPKKTRPSVKVSHAYVIKKKAEKSPTDPNPCYDKKVDSSTEQLFLTLMEEYALLPHLKPQTHWVPTAVLTKSKPILNTTVRPVTAARPNIPVTRSRNTHQVVTKSKSPIRRHITCNPSSKTSNSPPRVNAVQVPVVSVVQGKQGTWDNPQQALIDKGVIDSGCSRHMTGNMFYLFDFEELNGGYVAFEGNLKGNKITGKGKIKTCKLDFDDVYFVKEFKFNLFRKGKQHRASCKTKLVSSVDQPLFRLYMDLFGPTFVKSLNKISYCPVITDDYSRFTWVFFLATKDETTPILKTFLTGLENQLSLKGIKREFSVPRTPQQNGIAERKNMTLIEAARTMLADSLLPIPFWAEAVNTACYVQNRVLVTKPHNKTPYELLHGRTPNIGFMRPFGCPMTILNTLDPLGIFQGKVDEGFLVGYSVCSKAFRVFNSRIRIIQETLHVNFLENKPNVAEDAAFDGKEHDFDVKKPESQVILSPSSSAQSKKQDDQTKKEAKRKSPVESVTGYRDLNVEFQDFSENSSNEVTTASTIVPTVGQNSFNSTNTFSAADMLGLEDIIYYDDEDVVGAEADFNNLESSIPVSLILTTRIHKDHPVSLIIGDLSSTTQTRCNTPKMGHSGIRSSGRVTS</sequence>
<dbReference type="InterPro" id="IPR054722">
    <property type="entry name" value="PolX-like_BBD"/>
</dbReference>
<feature type="domain" description="Integrase catalytic" evidence="3">
    <location>
        <begin position="365"/>
        <end position="478"/>
    </location>
</feature>
<dbReference type="PANTHER" id="PTHR42648">
    <property type="entry name" value="TRANSPOSASE, PUTATIVE-RELATED"/>
    <property type="match status" value="1"/>
</dbReference>
<dbReference type="GO" id="GO:0003676">
    <property type="term" value="F:nucleic acid binding"/>
    <property type="evidence" value="ECO:0007669"/>
    <property type="project" value="InterPro"/>
</dbReference>
<dbReference type="Pfam" id="PF22936">
    <property type="entry name" value="Pol_BBD"/>
    <property type="match status" value="1"/>
</dbReference>
<dbReference type="InterPro" id="IPR036397">
    <property type="entry name" value="RNaseH_sf"/>
</dbReference>
<feature type="non-terminal residue" evidence="4">
    <location>
        <position position="1"/>
    </location>
</feature>
<dbReference type="GO" id="GO:0015074">
    <property type="term" value="P:DNA integration"/>
    <property type="evidence" value="ECO:0007669"/>
    <property type="project" value="InterPro"/>
</dbReference>
<proteinExistence type="predicted"/>
<dbReference type="InterPro" id="IPR012337">
    <property type="entry name" value="RNaseH-like_sf"/>
</dbReference>
<dbReference type="SUPFAM" id="SSF53098">
    <property type="entry name" value="Ribonuclease H-like"/>
    <property type="match status" value="1"/>
</dbReference>
<evidence type="ECO:0000313" key="4">
    <source>
        <dbReference type="EMBL" id="GEZ82183.1"/>
    </source>
</evidence>
<reference evidence="4" key="1">
    <citation type="journal article" date="2019" name="Sci. Rep.">
        <title>Draft genome of Tanacetum cinerariifolium, the natural source of mosquito coil.</title>
        <authorList>
            <person name="Yamashiro T."/>
            <person name="Shiraishi A."/>
            <person name="Satake H."/>
            <person name="Nakayama K."/>
        </authorList>
    </citation>
    <scope>NUCLEOTIDE SEQUENCE</scope>
</reference>
<dbReference type="AlphaFoldDB" id="A0A699ISY2"/>
<feature type="region of interest" description="Disordered" evidence="2">
    <location>
        <begin position="565"/>
        <end position="597"/>
    </location>
</feature>
<dbReference type="InterPro" id="IPR039537">
    <property type="entry name" value="Retrotran_Ty1/copia-like"/>
</dbReference>
<dbReference type="PANTHER" id="PTHR42648:SF32">
    <property type="entry name" value="RIBONUCLEASE H-LIKE DOMAIN, GAG-PRE-INTEGRASE DOMAIN PROTEIN-RELATED"/>
    <property type="match status" value="1"/>
</dbReference>
<feature type="compositionally biased region" description="Basic and acidic residues" evidence="2">
    <location>
        <begin position="580"/>
        <end position="595"/>
    </location>
</feature>
<accession>A0A699ISY2</accession>
<dbReference type="Gene3D" id="3.30.420.10">
    <property type="entry name" value="Ribonuclease H-like superfamily/Ribonuclease H"/>
    <property type="match status" value="2"/>
</dbReference>
<organism evidence="4">
    <name type="scientific">Tanacetum cinerariifolium</name>
    <name type="common">Dalmatian daisy</name>
    <name type="synonym">Chrysanthemum cinerariifolium</name>
    <dbReference type="NCBI Taxonomy" id="118510"/>
    <lineage>
        <taxon>Eukaryota</taxon>
        <taxon>Viridiplantae</taxon>
        <taxon>Streptophyta</taxon>
        <taxon>Embryophyta</taxon>
        <taxon>Tracheophyta</taxon>
        <taxon>Spermatophyta</taxon>
        <taxon>Magnoliopsida</taxon>
        <taxon>eudicotyledons</taxon>
        <taxon>Gunneridae</taxon>
        <taxon>Pentapetalae</taxon>
        <taxon>asterids</taxon>
        <taxon>campanulids</taxon>
        <taxon>Asterales</taxon>
        <taxon>Asteraceae</taxon>
        <taxon>Asteroideae</taxon>
        <taxon>Anthemideae</taxon>
        <taxon>Anthemidinae</taxon>
        <taxon>Tanacetum</taxon>
    </lineage>
</organism>
<keyword evidence="1" id="KW-0645">Protease</keyword>
<evidence type="ECO:0000259" key="3">
    <source>
        <dbReference type="PROSITE" id="PS50994"/>
    </source>
</evidence>
<keyword evidence="1" id="KW-0378">Hydrolase</keyword>
<dbReference type="EMBL" id="BKCJ010328217">
    <property type="protein sequence ID" value="GEZ82183.1"/>
    <property type="molecule type" value="Genomic_DNA"/>
</dbReference>
<protein>
    <submittedName>
        <fullName evidence="4">Retrovirus-related Pol polyprotein from transposon TNT 1-94</fullName>
    </submittedName>
</protein>
<dbReference type="GO" id="GO:0008233">
    <property type="term" value="F:peptidase activity"/>
    <property type="evidence" value="ECO:0007669"/>
    <property type="project" value="UniProtKB-KW"/>
</dbReference>
<dbReference type="InterPro" id="IPR001584">
    <property type="entry name" value="Integrase_cat-core"/>
</dbReference>
<dbReference type="PROSITE" id="PS50994">
    <property type="entry name" value="INTEGRASE"/>
    <property type="match status" value="1"/>
</dbReference>
<gene>
    <name evidence="4" type="ORF">Tci_554156</name>
</gene>
<name>A0A699ISY2_TANCI</name>
<evidence type="ECO:0000256" key="2">
    <source>
        <dbReference type="SAM" id="MobiDB-lite"/>
    </source>
</evidence>
<evidence type="ECO:0000256" key="1">
    <source>
        <dbReference type="ARBA" id="ARBA00022670"/>
    </source>
</evidence>